<evidence type="ECO:0000256" key="1">
    <source>
        <dbReference type="ARBA" id="ARBA00004637"/>
    </source>
</evidence>
<evidence type="ECO:0000256" key="4">
    <source>
        <dbReference type="ARBA" id="ARBA00022792"/>
    </source>
</evidence>
<keyword evidence="3" id="KW-0813">Transport</keyword>
<dbReference type="GO" id="GO:0004190">
    <property type="term" value="F:aspartic-type endopeptidase activity"/>
    <property type="evidence" value="ECO:0007669"/>
    <property type="project" value="InterPro"/>
</dbReference>
<comment type="similarity">
    <text evidence="2">Belongs to the TIM16/PAM16 family.</text>
</comment>
<dbReference type="InterPro" id="IPR001969">
    <property type="entry name" value="Aspartic_peptidase_AS"/>
</dbReference>
<feature type="compositionally biased region" description="Gly residues" evidence="9">
    <location>
        <begin position="222"/>
        <end position="233"/>
    </location>
</feature>
<dbReference type="SUPFAM" id="SSF50630">
    <property type="entry name" value="Acid proteases"/>
    <property type="match status" value="1"/>
</dbReference>
<evidence type="ECO:0000256" key="8">
    <source>
        <dbReference type="ARBA" id="ARBA00023136"/>
    </source>
</evidence>
<dbReference type="InterPro" id="IPR036869">
    <property type="entry name" value="J_dom_sf"/>
</dbReference>
<evidence type="ECO:0000256" key="2">
    <source>
        <dbReference type="ARBA" id="ARBA00008817"/>
    </source>
</evidence>
<keyword evidence="7" id="KW-0496">Mitochondrion</keyword>
<feature type="region of interest" description="Disordered" evidence="9">
    <location>
        <begin position="208"/>
        <end position="234"/>
    </location>
</feature>
<comment type="caution">
    <text evidence="10">The sequence shown here is derived from an EMBL/GenBank/DDBJ whole genome shotgun (WGS) entry which is preliminary data.</text>
</comment>
<dbReference type="Gene3D" id="2.40.70.10">
    <property type="entry name" value="Acid Proteases"/>
    <property type="match status" value="1"/>
</dbReference>
<keyword evidence="11" id="KW-1185">Reference proteome</keyword>
<comment type="subcellular location">
    <subcellularLocation>
        <location evidence="1">Mitochondrion inner membrane</location>
        <topology evidence="1">Peripheral membrane protein</topology>
    </subcellularLocation>
</comment>
<dbReference type="AlphaFoldDB" id="A0AAV6Y0A8"/>
<keyword evidence="4" id="KW-0999">Mitochondrion inner membrane</keyword>
<dbReference type="GO" id="GO:0030150">
    <property type="term" value="P:protein import into mitochondrial matrix"/>
    <property type="evidence" value="ECO:0007669"/>
    <property type="project" value="InterPro"/>
</dbReference>
<dbReference type="Pfam" id="PF08284">
    <property type="entry name" value="RVP_2"/>
    <property type="match status" value="1"/>
</dbReference>
<dbReference type="PANTHER" id="PTHR12388">
    <property type="entry name" value="MITOCHONDRIA ASSOCIATED GRANULOCYTE MACROPHAGE CSF SIGNALING MOLECULE"/>
    <property type="match status" value="1"/>
</dbReference>
<accession>A0AAV6Y0A8</accession>
<dbReference type="GO" id="GO:0031348">
    <property type="term" value="P:negative regulation of defense response"/>
    <property type="evidence" value="ECO:0007669"/>
    <property type="project" value="UniProtKB-ARBA"/>
</dbReference>
<dbReference type="EMBL" id="WHWC01000002">
    <property type="protein sequence ID" value="KAG8388164.1"/>
    <property type="molecule type" value="Genomic_DNA"/>
</dbReference>
<keyword evidence="8" id="KW-0472">Membrane</keyword>
<evidence type="ECO:0000313" key="11">
    <source>
        <dbReference type="Proteomes" id="UP000826271"/>
    </source>
</evidence>
<dbReference type="InterPro" id="IPR021109">
    <property type="entry name" value="Peptidase_aspartic_dom_sf"/>
</dbReference>
<keyword evidence="5" id="KW-0653">Protein transport</keyword>
<dbReference type="Gene3D" id="1.10.287.110">
    <property type="entry name" value="DnaJ domain"/>
    <property type="match status" value="1"/>
</dbReference>
<evidence type="ECO:0000256" key="5">
    <source>
        <dbReference type="ARBA" id="ARBA00022927"/>
    </source>
</evidence>
<gene>
    <name evidence="10" type="ORF">BUALT_Bualt02G0097400</name>
</gene>
<name>A0AAV6Y0A8_9LAMI</name>
<evidence type="ECO:0000256" key="6">
    <source>
        <dbReference type="ARBA" id="ARBA00023010"/>
    </source>
</evidence>
<protein>
    <submittedName>
        <fullName evidence="10">Uncharacterized protein</fullName>
    </submittedName>
</protein>
<dbReference type="GO" id="GO:0006508">
    <property type="term" value="P:proteolysis"/>
    <property type="evidence" value="ECO:0007669"/>
    <property type="project" value="InterPro"/>
</dbReference>
<dbReference type="InterPro" id="IPR005341">
    <property type="entry name" value="Tim16"/>
</dbReference>
<dbReference type="FunFam" id="1.10.287.110:FF:000006">
    <property type="entry name" value="Import inner membrane translocase subunit TIM16"/>
    <property type="match status" value="1"/>
</dbReference>
<dbReference type="Pfam" id="PF03656">
    <property type="entry name" value="Pam16"/>
    <property type="match status" value="1"/>
</dbReference>
<proteinExistence type="inferred from homology"/>
<organism evidence="10 11">
    <name type="scientific">Buddleja alternifolia</name>
    <dbReference type="NCBI Taxonomy" id="168488"/>
    <lineage>
        <taxon>Eukaryota</taxon>
        <taxon>Viridiplantae</taxon>
        <taxon>Streptophyta</taxon>
        <taxon>Embryophyta</taxon>
        <taxon>Tracheophyta</taxon>
        <taxon>Spermatophyta</taxon>
        <taxon>Magnoliopsida</taxon>
        <taxon>eudicotyledons</taxon>
        <taxon>Gunneridae</taxon>
        <taxon>Pentapetalae</taxon>
        <taxon>asterids</taxon>
        <taxon>lamiids</taxon>
        <taxon>Lamiales</taxon>
        <taxon>Scrophulariaceae</taxon>
        <taxon>Buddlejeae</taxon>
        <taxon>Buddleja</taxon>
    </lineage>
</organism>
<dbReference type="PROSITE" id="PS00141">
    <property type="entry name" value="ASP_PROTEASE"/>
    <property type="match status" value="1"/>
</dbReference>
<keyword evidence="6" id="KW-0811">Translocation</keyword>
<dbReference type="Proteomes" id="UP000826271">
    <property type="component" value="Unassembled WGS sequence"/>
</dbReference>
<evidence type="ECO:0000256" key="9">
    <source>
        <dbReference type="SAM" id="MobiDB-lite"/>
    </source>
</evidence>
<dbReference type="CDD" id="cd00303">
    <property type="entry name" value="retropepsin_like"/>
    <property type="match status" value="1"/>
</dbReference>
<dbReference type="PANTHER" id="PTHR12388:SF6">
    <property type="entry name" value="MITOCHONDRIAL IMPORT INNER MEMBRANE TRANSLOCASE SUBUNIT PAM16 LIKE 1"/>
    <property type="match status" value="1"/>
</dbReference>
<evidence type="ECO:0000256" key="7">
    <source>
        <dbReference type="ARBA" id="ARBA00023128"/>
    </source>
</evidence>
<dbReference type="GO" id="GO:0005744">
    <property type="term" value="C:TIM23 mitochondrial import inner membrane translocase complex"/>
    <property type="evidence" value="ECO:0007669"/>
    <property type="project" value="InterPro"/>
</dbReference>
<sequence>MAEDILQIKLQLNEFMKEMKDVTTALLNTQRGPTTSATSSPMAQQTAAHVEPPLVNPDEIVSVPALPTFDGADPLGWLARADQHFDLYPCIDEQKVQLTMERLAATRHTGKVETYIDLFTQLANQLPALTDETLLGLFMHGLREDVRAQVRFLDPVDLDSAMKMARRAEVVLRVQLKGGGESQAGWQATRNSGPVTLPVALSFRPAFPASPASNTGRTPGNGAPGRGRAGGSGSELVKGKFVRLSDSKREELRKRGLCFRCEQPYHPTQHDCPMKYLNVLLVGDDVAPELELEEIEVIEIEAGEGGSEEQQLDQEVSLSVCSAVSISGPRTMRLKGLVQDREVTILVDSGASHNFISAKLASQLNLPVDLTSRFGVKLGDGHRTDTTGLCREVAIRLDSTSVSVDCYVFPLGGVDMILGIAWLETLGKMEVDWKKRYMTFNQEGKLVQLVGDGSSYRVEATMKVILHDLDVELRAVLIEPYQCWMITAKAGADEQRVSEAAKILANLIIMGSGIMARAFVQAYRQALANASKNGVAHEAVQNIKRGSKAMTDAEARQILGVTENSSWEEILQKYDNLFERNAKNGSFYLQSKVHRAKECLETLHQPKEQPKEPGPN</sequence>
<evidence type="ECO:0000256" key="3">
    <source>
        <dbReference type="ARBA" id="ARBA00022448"/>
    </source>
</evidence>
<reference evidence="10" key="1">
    <citation type="submission" date="2019-10" db="EMBL/GenBank/DDBJ databases">
        <authorList>
            <person name="Zhang R."/>
            <person name="Pan Y."/>
            <person name="Wang J."/>
            <person name="Ma R."/>
            <person name="Yu S."/>
        </authorList>
    </citation>
    <scope>NUCLEOTIDE SEQUENCE</scope>
    <source>
        <strain evidence="10">LA-IB0</strain>
        <tissue evidence="10">Leaf</tissue>
    </source>
</reference>
<evidence type="ECO:0000313" key="10">
    <source>
        <dbReference type="EMBL" id="KAG8388164.1"/>
    </source>
</evidence>